<accession>A0ACA9M872</accession>
<evidence type="ECO:0000313" key="2">
    <source>
        <dbReference type="Proteomes" id="UP000789366"/>
    </source>
</evidence>
<keyword evidence="2" id="KW-1185">Reference proteome</keyword>
<name>A0ACA9M872_9GLOM</name>
<organism evidence="1 2">
    <name type="scientific">Cetraspora pellucida</name>
    <dbReference type="NCBI Taxonomy" id="1433469"/>
    <lineage>
        <taxon>Eukaryota</taxon>
        <taxon>Fungi</taxon>
        <taxon>Fungi incertae sedis</taxon>
        <taxon>Mucoromycota</taxon>
        <taxon>Glomeromycotina</taxon>
        <taxon>Glomeromycetes</taxon>
        <taxon>Diversisporales</taxon>
        <taxon>Gigasporaceae</taxon>
        <taxon>Cetraspora</taxon>
    </lineage>
</organism>
<feature type="non-terminal residue" evidence="1">
    <location>
        <position position="1"/>
    </location>
</feature>
<comment type="caution">
    <text evidence="1">The sequence shown here is derived from an EMBL/GenBank/DDBJ whole genome shotgun (WGS) entry which is preliminary data.</text>
</comment>
<dbReference type="Proteomes" id="UP000789366">
    <property type="component" value="Unassembled WGS sequence"/>
</dbReference>
<proteinExistence type="predicted"/>
<dbReference type="EMBL" id="CAJVPW010007007">
    <property type="protein sequence ID" value="CAG8575728.1"/>
    <property type="molecule type" value="Genomic_DNA"/>
</dbReference>
<reference evidence="1" key="1">
    <citation type="submission" date="2021-06" db="EMBL/GenBank/DDBJ databases">
        <authorList>
            <person name="Kallberg Y."/>
            <person name="Tangrot J."/>
            <person name="Rosling A."/>
        </authorList>
    </citation>
    <scope>NUCLEOTIDE SEQUENCE</scope>
    <source>
        <strain evidence="1">28 12/20/2015</strain>
    </source>
</reference>
<gene>
    <name evidence="1" type="ORF">SPELUC_LOCUS6165</name>
</gene>
<evidence type="ECO:0000313" key="1">
    <source>
        <dbReference type="EMBL" id="CAG8575728.1"/>
    </source>
</evidence>
<sequence length="204" mass="22869">SLTLERYSETKMSVGTVISQPISDLTFIKGDPVTIGDQHNPVPVLVVEFWATWCPPCRDSIPHLTDIQQKFQNVTILGVTYEKNSITEFVNNMGDKMNYTVAVDTNESAKNAIFTPSNARGIPTAYILVKNKIVWQGHPMSQDFETEIQNAISQVELIVEQIALPRITESFDDLMQKPVKELKTILEDRGISIVGCLEKPDFAK</sequence>
<protein>
    <submittedName>
        <fullName evidence="1">7940_t:CDS:1</fullName>
    </submittedName>
</protein>